<proteinExistence type="predicted"/>
<sequence>MKRNVLLIALCIILLACVVVSPLTAKVSRATSRVLSIPGNLVTSRKANFKLGDILTTPMVSITISNDATPAWLLLILELKIDSTSITGENTATAEIVKQFTANQSLTFTNTDLLSYTGNVRGGSAPQSIRDAFGVTSMDSITSDFFSSSNRSIPEGEYTLSLTAYELANENDATGSVIKAKQSVSFKGYSLFLVGKTQLGIHE</sequence>
<keyword evidence="2" id="KW-1185">Reference proteome</keyword>
<name>F0RZH9_SPHGB</name>
<accession>F0RZH9</accession>
<reference evidence="2" key="1">
    <citation type="submission" date="2011-02" db="EMBL/GenBank/DDBJ databases">
        <title>Complete sequence of Spirochaeta sp. Buddy.</title>
        <authorList>
            <person name="Lucas S."/>
            <person name="Copeland A."/>
            <person name="Lapidus A."/>
            <person name="Cheng J.-F."/>
            <person name="Goodwin L."/>
            <person name="Pitluck S."/>
            <person name="Zeytun A."/>
            <person name="Detter J.C."/>
            <person name="Han C."/>
            <person name="Tapia R."/>
            <person name="Land M."/>
            <person name="Hauser L."/>
            <person name="Kyrpides N."/>
            <person name="Ivanova N."/>
            <person name="Mikhailova N."/>
            <person name="Pagani I."/>
            <person name="Ritalahti K.M."/>
            <person name="Loeffler F.E."/>
            <person name="Woyke T."/>
        </authorList>
    </citation>
    <scope>NUCLEOTIDE SEQUENCE [LARGE SCALE GENOMIC DNA]</scope>
    <source>
        <strain evidence="2">ATCC BAA-1886 / DSM 22777 / Buddy</strain>
    </source>
</reference>
<dbReference type="STRING" id="158189.SpiBuddy_1706"/>
<dbReference type="AlphaFoldDB" id="F0RZH9"/>
<dbReference type="KEGG" id="sbu:SpiBuddy_1706"/>
<evidence type="ECO:0000313" key="2">
    <source>
        <dbReference type="Proteomes" id="UP000008466"/>
    </source>
</evidence>
<protein>
    <recommendedName>
        <fullName evidence="3">Lipoprotein</fullName>
    </recommendedName>
</protein>
<dbReference type="PROSITE" id="PS51257">
    <property type="entry name" value="PROKAR_LIPOPROTEIN"/>
    <property type="match status" value="1"/>
</dbReference>
<evidence type="ECO:0008006" key="3">
    <source>
        <dbReference type="Google" id="ProtNLM"/>
    </source>
</evidence>
<dbReference type="Proteomes" id="UP000008466">
    <property type="component" value="Chromosome"/>
</dbReference>
<evidence type="ECO:0000313" key="1">
    <source>
        <dbReference type="EMBL" id="ADY13531.1"/>
    </source>
</evidence>
<dbReference type="eggNOG" id="COG4964">
    <property type="taxonomic scope" value="Bacteria"/>
</dbReference>
<dbReference type="RefSeq" id="WP_013607381.1">
    <property type="nucleotide sequence ID" value="NC_015152.1"/>
</dbReference>
<dbReference type="HOGENOM" id="CLU_1348204_0_0_12"/>
<gene>
    <name evidence="1" type="ordered locus">SpiBuddy_1706</name>
</gene>
<organism evidence="1 2">
    <name type="scientific">Sphaerochaeta globosa (strain ATCC BAA-1886 / DSM 22777 / Buddy)</name>
    <name type="common">Spirochaeta sp. (strain Buddy)</name>
    <dbReference type="NCBI Taxonomy" id="158189"/>
    <lineage>
        <taxon>Bacteria</taxon>
        <taxon>Pseudomonadati</taxon>
        <taxon>Spirochaetota</taxon>
        <taxon>Spirochaetia</taxon>
        <taxon>Spirochaetales</taxon>
        <taxon>Sphaerochaetaceae</taxon>
        <taxon>Sphaerochaeta</taxon>
    </lineage>
</organism>
<dbReference type="EMBL" id="CP002541">
    <property type="protein sequence ID" value="ADY13531.1"/>
    <property type="molecule type" value="Genomic_DNA"/>
</dbReference>